<name>K0SKG2_THAOC</name>
<comment type="caution">
    <text evidence="2">The sequence shown here is derived from an EMBL/GenBank/DDBJ whole genome shotgun (WGS) entry which is preliminary data.</text>
</comment>
<dbReference type="AlphaFoldDB" id="K0SKG2"/>
<sequence length="626" mass="69880">MDRTLLDVFFDAEDDVQALLKSKGVEGLEAQVETVLTGLSQTTSTTTTTTTTTEARKQPPETADDPMETDESFEDMESPPKRPRLDGQQRRTQVGVPITPVAAASQSDSVITHYLGEEYDPGNEQHVKMIDGLLDEIVRLREVGNTTTYMTPKGHKKISLIRVPTAMSDNSFSNTSNWVDEAVEANSGKGDASSSAKRIAMHLTKNYRDSVIDALKQRNVPVAKPMSEAGFAAMMSECGATGECEKVIRKFLNDHMGKGFIPPKYATNVHCEGHAKVNVGEWKDEDTGIAYPYIEKKPDEEICRQVARYFKGKGICPNAMKKSWQVVGGDKGGDAFQFGTQIFFEIEENNKTLVHSMELSFCEVECNKDTHEVISNTILPTLSEGLKRCSTKMFHICKDKSGEYHCSFGAMPSDLDVEAQGSVQKIEIYVTGDLAFHAMALGREGMSGNWCLLCNLMKSQYENINHTDGVMLDILDMFKKGKAAREAKKANEGFKYEPWWDFIPLHHYMVPLLHCLIGVGNDLLASFLDWVNEEIECWDQQEVRTRSLITTAEHKIVDEIALRDEYDESKNGKELKSKKGVMNRRKKAIEAVGALVVVSDSSRNQDVTDKLLEQCEEFLDDELGGN</sequence>
<dbReference type="Proteomes" id="UP000266841">
    <property type="component" value="Unassembled WGS sequence"/>
</dbReference>
<reference evidence="2 3" key="1">
    <citation type="journal article" date="2012" name="Genome Biol.">
        <title>Genome and low-iron response of an oceanic diatom adapted to chronic iron limitation.</title>
        <authorList>
            <person name="Lommer M."/>
            <person name="Specht M."/>
            <person name="Roy A.S."/>
            <person name="Kraemer L."/>
            <person name="Andreson R."/>
            <person name="Gutowska M.A."/>
            <person name="Wolf J."/>
            <person name="Bergner S.V."/>
            <person name="Schilhabel M.B."/>
            <person name="Klostermeier U.C."/>
            <person name="Beiko R.G."/>
            <person name="Rosenstiel P."/>
            <person name="Hippler M."/>
            <person name="Laroche J."/>
        </authorList>
    </citation>
    <scope>NUCLEOTIDE SEQUENCE [LARGE SCALE GENOMIC DNA]</scope>
    <source>
        <strain evidence="2 3">CCMP1005</strain>
    </source>
</reference>
<evidence type="ECO:0000313" key="2">
    <source>
        <dbReference type="EMBL" id="EJK66743.1"/>
    </source>
</evidence>
<keyword evidence="3" id="KW-1185">Reference proteome</keyword>
<feature type="region of interest" description="Disordered" evidence="1">
    <location>
        <begin position="39"/>
        <end position="89"/>
    </location>
</feature>
<protein>
    <submittedName>
        <fullName evidence="2">Uncharacterized protein</fullName>
    </submittedName>
</protein>
<dbReference type="EMBL" id="AGNL01014367">
    <property type="protein sequence ID" value="EJK66743.1"/>
    <property type="molecule type" value="Genomic_DNA"/>
</dbReference>
<dbReference type="OrthoDB" id="57455at2759"/>
<dbReference type="eggNOG" id="ENOG502SQIX">
    <property type="taxonomic scope" value="Eukaryota"/>
</dbReference>
<organism evidence="2 3">
    <name type="scientific">Thalassiosira oceanica</name>
    <name type="common">Marine diatom</name>
    <dbReference type="NCBI Taxonomy" id="159749"/>
    <lineage>
        <taxon>Eukaryota</taxon>
        <taxon>Sar</taxon>
        <taxon>Stramenopiles</taxon>
        <taxon>Ochrophyta</taxon>
        <taxon>Bacillariophyta</taxon>
        <taxon>Coscinodiscophyceae</taxon>
        <taxon>Thalassiosirophycidae</taxon>
        <taxon>Thalassiosirales</taxon>
        <taxon>Thalassiosiraceae</taxon>
        <taxon>Thalassiosira</taxon>
    </lineage>
</organism>
<proteinExistence type="predicted"/>
<feature type="compositionally biased region" description="Basic and acidic residues" evidence="1">
    <location>
        <begin position="78"/>
        <end position="89"/>
    </location>
</feature>
<accession>K0SKG2</accession>
<evidence type="ECO:0000256" key="1">
    <source>
        <dbReference type="SAM" id="MobiDB-lite"/>
    </source>
</evidence>
<feature type="compositionally biased region" description="Low complexity" evidence="1">
    <location>
        <begin position="42"/>
        <end position="53"/>
    </location>
</feature>
<feature type="non-terminal residue" evidence="2">
    <location>
        <position position="626"/>
    </location>
</feature>
<evidence type="ECO:0000313" key="3">
    <source>
        <dbReference type="Proteomes" id="UP000266841"/>
    </source>
</evidence>
<gene>
    <name evidence="2" type="ORF">THAOC_12304</name>
</gene>
<feature type="compositionally biased region" description="Acidic residues" evidence="1">
    <location>
        <begin position="62"/>
        <end position="77"/>
    </location>
</feature>